<dbReference type="GO" id="GO:0006508">
    <property type="term" value="P:proteolysis"/>
    <property type="evidence" value="ECO:0007669"/>
    <property type="project" value="UniProtKB-KW"/>
</dbReference>
<dbReference type="Proteomes" id="UP000236959">
    <property type="component" value="Unassembled WGS sequence"/>
</dbReference>
<dbReference type="InterPro" id="IPR043504">
    <property type="entry name" value="Peptidase_S1_PA_chymotrypsin"/>
</dbReference>
<gene>
    <name evidence="12" type="ORF">CLV41_10435</name>
</gene>
<dbReference type="Gene3D" id="3.40.570.10">
    <property type="entry name" value="Extracellular Endonuclease, subunit A"/>
    <property type="match status" value="1"/>
</dbReference>
<keyword evidence="5 8" id="KW-0720">Serine protease</keyword>
<keyword evidence="13" id="KW-1185">Reference proteome</keyword>
<dbReference type="PANTHER" id="PTHR13966">
    <property type="entry name" value="ENDONUCLEASE RELATED"/>
    <property type="match status" value="1"/>
</dbReference>
<keyword evidence="4 8" id="KW-0378">Hydrolase</keyword>
<evidence type="ECO:0000313" key="13">
    <source>
        <dbReference type="Proteomes" id="UP000236959"/>
    </source>
</evidence>
<dbReference type="Pfam" id="PF13365">
    <property type="entry name" value="Trypsin_2"/>
    <property type="match status" value="1"/>
</dbReference>
<dbReference type="InterPro" id="IPR044929">
    <property type="entry name" value="DNA/RNA_non-sp_Endonuclease_sf"/>
</dbReference>
<dbReference type="GO" id="GO:0003676">
    <property type="term" value="F:nucleic acid binding"/>
    <property type="evidence" value="ECO:0007669"/>
    <property type="project" value="InterPro"/>
</dbReference>
<feature type="domain" description="ENPP1-3/EXOG-like endonuclease/phosphodiesterase" evidence="10">
    <location>
        <begin position="399"/>
        <end position="615"/>
    </location>
</feature>
<evidence type="ECO:0000313" key="12">
    <source>
        <dbReference type="EMBL" id="POF31473.1"/>
    </source>
</evidence>
<evidence type="ECO:0000256" key="9">
    <source>
        <dbReference type="SAM" id="MobiDB-lite"/>
    </source>
</evidence>
<dbReference type="Gene3D" id="2.40.10.10">
    <property type="entry name" value="Trypsin-like serine proteases"/>
    <property type="match status" value="2"/>
</dbReference>
<evidence type="ECO:0000256" key="8">
    <source>
        <dbReference type="RuleBase" id="RU004296"/>
    </source>
</evidence>
<organism evidence="12 13">
    <name type="scientific">Roseibium marinum</name>
    <dbReference type="NCBI Taxonomy" id="281252"/>
    <lineage>
        <taxon>Bacteria</taxon>
        <taxon>Pseudomonadati</taxon>
        <taxon>Pseudomonadota</taxon>
        <taxon>Alphaproteobacteria</taxon>
        <taxon>Hyphomicrobiales</taxon>
        <taxon>Stappiaceae</taxon>
        <taxon>Roseibium</taxon>
    </lineage>
</organism>
<dbReference type="OrthoDB" id="500593at2"/>
<evidence type="ECO:0000256" key="4">
    <source>
        <dbReference type="ARBA" id="ARBA00022801"/>
    </source>
</evidence>
<name>A0A2S3UV72_9HYPH</name>
<dbReference type="InterPro" id="IPR040255">
    <property type="entry name" value="Non-specific_endonuclease"/>
</dbReference>
<evidence type="ECO:0000256" key="2">
    <source>
        <dbReference type="ARBA" id="ARBA00022670"/>
    </source>
</evidence>
<dbReference type="GO" id="GO:0008236">
    <property type="term" value="F:serine-type peptidase activity"/>
    <property type="evidence" value="ECO:0007669"/>
    <property type="project" value="UniProtKB-KW"/>
</dbReference>
<evidence type="ECO:0000256" key="7">
    <source>
        <dbReference type="PIRSR" id="PIRSR640255-2"/>
    </source>
</evidence>
<dbReference type="EC" id="3.4.21.-" evidence="8"/>
<evidence type="ECO:0000256" key="6">
    <source>
        <dbReference type="PIRSR" id="PIRSR640255-1"/>
    </source>
</evidence>
<sequence>MKTVFQSQLENRQALESLLNNESKIVAEAPFLQDEMLEGVTARSGPATLEEAVDRLRKGQTDLSAPTYTEAIVMRTGYPSLLVKNGTFETPKLQNWKDILLHRRDVIDRAIANVGRVDLVNDPQNKWIGTGWRVNEDTFVTNRHVAAYFAQLRHEGWGFARGIKVYMDLREEHQSDEQLEMLVSSILHIEPTGLPDVAILRIDKTALRDTADPVSLQLGGRKPETIGVIGYPAKAIRDNPIDAMDRYFNDIYNVKRFAPGEIMDENHSSTEFTHNATTLGGNSGSMIIDVDTGGAIGLHYAGSALTQNYAVKIDAVADILTRHSVYFETGTGDEDEDTKSAGGSNGSGSVEDARLFEGRQGYQPDFLGDGSLRVPLPELNSVQVLKLARTHSGDTELKYTHYSAVINGERRLAFYAAANIDGNELRRPRRINSFKLDPRLAEDKQAGEDLYSRNDLDRGHLIRRLDPCWGTKAEADLANRDSMYFPNIAPQHKNLNQKIWLKLEEHVLDKTDDADARISVFVGCLFDDGDPVQKRSGIQVPMRFWKVLASIGRTRRGRSNRRVLQAQAFILSQEHLVKPKDLELVFGQGFEEYQVTIEELERLAGHDFGPLRDADTFAVTPEMRAEHKEKLESVTGLLTGSSDHIKPLGSLADVEAG</sequence>
<dbReference type="Pfam" id="PF01223">
    <property type="entry name" value="Endonuclease_NS"/>
    <property type="match status" value="1"/>
</dbReference>
<keyword evidence="2 8" id="KW-0645">Protease</keyword>
<feature type="domain" description="DNA/RNA non-specific endonuclease/pyrophosphatase/phosphodiesterase" evidence="11">
    <location>
        <begin position="398"/>
        <end position="615"/>
    </location>
</feature>
<evidence type="ECO:0000259" key="10">
    <source>
        <dbReference type="SMART" id="SM00477"/>
    </source>
</evidence>
<dbReference type="PRINTS" id="PR00839">
    <property type="entry name" value="V8PROTEASE"/>
</dbReference>
<dbReference type="RefSeq" id="WP_103222409.1">
    <property type="nucleotide sequence ID" value="NZ_PPCN01000004.1"/>
</dbReference>
<dbReference type="SUPFAM" id="SSF50494">
    <property type="entry name" value="Trypsin-like serine proteases"/>
    <property type="match status" value="1"/>
</dbReference>
<evidence type="ECO:0000256" key="3">
    <source>
        <dbReference type="ARBA" id="ARBA00022729"/>
    </source>
</evidence>
<dbReference type="AlphaFoldDB" id="A0A2S3UV72"/>
<comment type="similarity">
    <text evidence="1 8">Belongs to the peptidase S1B family.</text>
</comment>
<dbReference type="InterPro" id="IPR008256">
    <property type="entry name" value="Peptidase_S1B"/>
</dbReference>
<evidence type="ECO:0000256" key="5">
    <source>
        <dbReference type="ARBA" id="ARBA00022825"/>
    </source>
</evidence>
<dbReference type="GO" id="GO:0004519">
    <property type="term" value="F:endonuclease activity"/>
    <property type="evidence" value="ECO:0007669"/>
    <property type="project" value="UniProtKB-KW"/>
</dbReference>
<dbReference type="CDD" id="cd00091">
    <property type="entry name" value="NUC"/>
    <property type="match status" value="1"/>
</dbReference>
<dbReference type="InterPro" id="IPR020821">
    <property type="entry name" value="ENPP1-3/EXOG-like_nuc-like"/>
</dbReference>
<feature type="active site" description="Proton acceptor" evidence="6">
    <location>
        <position position="460"/>
    </location>
</feature>
<dbReference type="EMBL" id="PPCN01000004">
    <property type="protein sequence ID" value="POF31473.1"/>
    <property type="molecule type" value="Genomic_DNA"/>
</dbReference>
<evidence type="ECO:0000259" key="11">
    <source>
        <dbReference type="SMART" id="SM00892"/>
    </source>
</evidence>
<dbReference type="SMART" id="SM00477">
    <property type="entry name" value="NUC"/>
    <property type="match status" value="1"/>
</dbReference>
<keyword evidence="7" id="KW-0479">Metal-binding</keyword>
<reference evidence="12 13" key="1">
    <citation type="submission" date="2018-01" db="EMBL/GenBank/DDBJ databases">
        <title>Genomic Encyclopedia of Archaeal and Bacterial Type Strains, Phase II (KMG-II): from individual species to whole genera.</title>
        <authorList>
            <person name="Goeker M."/>
        </authorList>
    </citation>
    <scope>NUCLEOTIDE SEQUENCE [LARGE SCALE GENOMIC DNA]</scope>
    <source>
        <strain evidence="12 13">DSM 17023</strain>
    </source>
</reference>
<keyword evidence="12" id="KW-0255">Endonuclease</keyword>
<dbReference type="PANTHER" id="PTHR13966:SF5">
    <property type="entry name" value="ENDONUCLEASE G, MITOCHONDRIAL"/>
    <property type="match status" value="1"/>
</dbReference>
<feature type="region of interest" description="Disordered" evidence="9">
    <location>
        <begin position="329"/>
        <end position="351"/>
    </location>
</feature>
<dbReference type="SUPFAM" id="SSF54060">
    <property type="entry name" value="His-Me finger endonucleases"/>
    <property type="match status" value="1"/>
</dbReference>
<dbReference type="InterPro" id="IPR001604">
    <property type="entry name" value="Endo_G_ENPP1-like_dom"/>
</dbReference>
<feature type="binding site" evidence="7">
    <location>
        <position position="496"/>
    </location>
    <ligand>
        <name>Mg(2+)</name>
        <dbReference type="ChEBI" id="CHEBI:18420"/>
        <note>catalytic</note>
    </ligand>
</feature>
<protein>
    <recommendedName>
        <fullName evidence="8">Serine protease</fullName>
        <ecNumber evidence="8">3.4.21.-</ecNumber>
    </recommendedName>
</protein>
<dbReference type="GO" id="GO:0046872">
    <property type="term" value="F:metal ion binding"/>
    <property type="evidence" value="ECO:0007669"/>
    <property type="project" value="UniProtKB-KW"/>
</dbReference>
<comment type="caution">
    <text evidence="12">The sequence shown here is derived from an EMBL/GenBank/DDBJ whole genome shotgun (WGS) entry which is preliminary data.</text>
</comment>
<dbReference type="InterPro" id="IPR009003">
    <property type="entry name" value="Peptidase_S1_PA"/>
</dbReference>
<evidence type="ECO:0000256" key="1">
    <source>
        <dbReference type="ARBA" id="ARBA00008764"/>
    </source>
</evidence>
<keyword evidence="12" id="KW-0540">Nuclease</keyword>
<dbReference type="InterPro" id="IPR044925">
    <property type="entry name" value="His-Me_finger_sf"/>
</dbReference>
<keyword evidence="3" id="KW-0732">Signal</keyword>
<proteinExistence type="inferred from homology"/>
<dbReference type="SMART" id="SM00892">
    <property type="entry name" value="Endonuclease_NS"/>
    <property type="match status" value="1"/>
</dbReference>
<accession>A0A2S3UV72</accession>